<sequence length="225" mass="23559">MSEIERLLTALQFGDGQFPAGAFAFSWGLESLIADGAVARADFPAFLLAQLAYRWASFDRIVVIRAHEAARDIGQLCELDDFVDAATTVDAGRLGSKRAGRALLSTHHRLGISGAAALGQAVTTGRAAGHLAVVQGCVLAGLGLDRMTALTVSAYSTASALSTAAIRLGLIGHLDAQRALLAAHPYLSGAIKRDDADLDGASSFVPTADIAMMRHAIQTQRLFSN</sequence>
<name>A0ABV3PNT8_9HYPH</name>
<evidence type="ECO:0000256" key="2">
    <source>
        <dbReference type="ARBA" id="ARBA00023186"/>
    </source>
</evidence>
<evidence type="ECO:0000256" key="1">
    <source>
        <dbReference type="ARBA" id="ARBA00022988"/>
    </source>
</evidence>
<dbReference type="InterPro" id="IPR002639">
    <property type="entry name" value="UreF"/>
</dbReference>
<dbReference type="PANTHER" id="PTHR33620:SF1">
    <property type="entry name" value="UREASE ACCESSORY PROTEIN F"/>
    <property type="match status" value="1"/>
</dbReference>
<gene>
    <name evidence="3" type="primary">ureF</name>
    <name evidence="4" type="ORF">ABXS05_17240</name>
</gene>
<proteinExistence type="inferred from homology"/>
<evidence type="ECO:0000313" key="5">
    <source>
        <dbReference type="Proteomes" id="UP001555786"/>
    </source>
</evidence>
<keyword evidence="5" id="KW-1185">Reference proteome</keyword>
<keyword evidence="3" id="KW-0963">Cytoplasm</keyword>
<reference evidence="4 5" key="1">
    <citation type="submission" date="2024-07" db="EMBL/GenBank/DDBJ databases">
        <title>Description of Labrys sedimenti sp. nov., isolated from a diclofenac-degrading enrichment culture.</title>
        <authorList>
            <person name="Tancsics A."/>
            <person name="Csepanyi A."/>
        </authorList>
    </citation>
    <scope>NUCLEOTIDE SEQUENCE [LARGE SCALE GENOMIC DNA]</scope>
    <source>
        <strain evidence="4 5">LMG 23578</strain>
    </source>
</reference>
<dbReference type="PIRSF" id="PIRSF009467">
    <property type="entry name" value="Ureas_acces_UreF"/>
    <property type="match status" value="1"/>
</dbReference>
<comment type="subcellular location">
    <subcellularLocation>
        <location evidence="3">Cytoplasm</location>
    </subcellularLocation>
</comment>
<comment type="caution">
    <text evidence="4">The sequence shown here is derived from an EMBL/GenBank/DDBJ whole genome shotgun (WGS) entry which is preliminary data.</text>
</comment>
<organism evidence="4 5">
    <name type="scientific">Labrys neptuniae</name>
    <dbReference type="NCBI Taxonomy" id="376174"/>
    <lineage>
        <taxon>Bacteria</taxon>
        <taxon>Pseudomonadati</taxon>
        <taxon>Pseudomonadota</taxon>
        <taxon>Alphaproteobacteria</taxon>
        <taxon>Hyphomicrobiales</taxon>
        <taxon>Xanthobacteraceae</taxon>
        <taxon>Labrys</taxon>
    </lineage>
</organism>
<comment type="similarity">
    <text evidence="3">Belongs to the UreF family.</text>
</comment>
<protein>
    <recommendedName>
        <fullName evidence="3">Urease accessory protein UreF</fullName>
    </recommendedName>
</protein>
<dbReference type="Gene3D" id="1.10.4190.10">
    <property type="entry name" value="Urease accessory protein UreF"/>
    <property type="match status" value="1"/>
</dbReference>
<comment type="subunit">
    <text evidence="3">UreD, UreF and UreG form a complex that acts as a GTP-hydrolysis-dependent molecular chaperone, activating the urease apoprotein by helping to assemble the nickel containing metallocenter of UreC. The UreE protein probably delivers the nickel.</text>
</comment>
<keyword evidence="1 3" id="KW-0996">Nickel insertion</keyword>
<accession>A0ABV3PNT8</accession>
<evidence type="ECO:0000256" key="3">
    <source>
        <dbReference type="HAMAP-Rule" id="MF_01385"/>
    </source>
</evidence>
<dbReference type="RefSeq" id="WP_367624785.1">
    <property type="nucleotide sequence ID" value="NZ_JBFNQD010000005.1"/>
</dbReference>
<dbReference type="Proteomes" id="UP001555786">
    <property type="component" value="Unassembled WGS sequence"/>
</dbReference>
<keyword evidence="2 3" id="KW-0143">Chaperone</keyword>
<comment type="function">
    <text evidence="3">Required for maturation of urease via the functional incorporation of the urease nickel metallocenter.</text>
</comment>
<evidence type="ECO:0000313" key="4">
    <source>
        <dbReference type="EMBL" id="MEW9307300.1"/>
    </source>
</evidence>
<dbReference type="Pfam" id="PF01730">
    <property type="entry name" value="UreF"/>
    <property type="match status" value="1"/>
</dbReference>
<dbReference type="PANTHER" id="PTHR33620">
    <property type="entry name" value="UREASE ACCESSORY PROTEIN F"/>
    <property type="match status" value="1"/>
</dbReference>
<dbReference type="HAMAP" id="MF_01385">
    <property type="entry name" value="UreF"/>
    <property type="match status" value="1"/>
</dbReference>
<dbReference type="InterPro" id="IPR038277">
    <property type="entry name" value="UreF_sf"/>
</dbReference>
<dbReference type="EMBL" id="JBFNQD010000005">
    <property type="protein sequence ID" value="MEW9307300.1"/>
    <property type="molecule type" value="Genomic_DNA"/>
</dbReference>